<evidence type="ECO:0008006" key="4">
    <source>
        <dbReference type="Google" id="ProtNLM"/>
    </source>
</evidence>
<accession>A0A1G8J378</accession>
<name>A0A1G8J378_9LACT</name>
<reference evidence="2 3" key="1">
    <citation type="submission" date="2017-09" db="EMBL/GenBank/DDBJ databases">
        <title>Bacterial strain isolated from the female urinary microbiota.</title>
        <authorList>
            <person name="Thomas-White K."/>
            <person name="Kumar N."/>
            <person name="Forster S."/>
            <person name="Putonti C."/>
            <person name="Lawley T."/>
            <person name="Wolfe A.J."/>
        </authorList>
    </citation>
    <scope>NUCLEOTIDE SEQUENCE [LARGE SCALE GENOMIC DNA]</scope>
    <source>
        <strain evidence="2 3">UMB0852</strain>
    </source>
</reference>
<feature type="chain" id="PRO_5039499139" description="PepSY domain-containing protein" evidence="1">
    <location>
        <begin position="19"/>
        <end position="113"/>
    </location>
</feature>
<feature type="signal peptide" evidence="1">
    <location>
        <begin position="1"/>
        <end position="18"/>
    </location>
</feature>
<dbReference type="PROSITE" id="PS51257">
    <property type="entry name" value="PROKAR_LIPOPROTEIN"/>
    <property type="match status" value="1"/>
</dbReference>
<keyword evidence="1" id="KW-0732">Signal</keyword>
<keyword evidence="3" id="KW-1185">Reference proteome</keyword>
<dbReference type="Proteomes" id="UP000235682">
    <property type="component" value="Unassembled WGS sequence"/>
</dbReference>
<evidence type="ECO:0000313" key="3">
    <source>
        <dbReference type="Proteomes" id="UP000235682"/>
    </source>
</evidence>
<dbReference type="AlphaFoldDB" id="A0A1G8J378"/>
<organism evidence="2 3">
    <name type="scientific">Dolosicoccus paucivorans</name>
    <dbReference type="NCBI Taxonomy" id="84521"/>
    <lineage>
        <taxon>Bacteria</taxon>
        <taxon>Bacillati</taxon>
        <taxon>Bacillota</taxon>
        <taxon>Bacilli</taxon>
        <taxon>Lactobacillales</taxon>
        <taxon>Aerococcaceae</taxon>
        <taxon>Dolosicoccus</taxon>
    </lineage>
</organism>
<evidence type="ECO:0000256" key="1">
    <source>
        <dbReference type="SAM" id="SignalP"/>
    </source>
</evidence>
<evidence type="ECO:0000313" key="2">
    <source>
        <dbReference type="EMBL" id="PMC59059.1"/>
    </source>
</evidence>
<dbReference type="RefSeq" id="WP_092083962.1">
    <property type="nucleotide sequence ID" value="NZ_FNEL01000003.1"/>
</dbReference>
<protein>
    <recommendedName>
        <fullName evidence="4">PepSY domain-containing protein</fullName>
    </recommendedName>
</protein>
<gene>
    <name evidence="2" type="ORF">CJ205_00930</name>
</gene>
<comment type="caution">
    <text evidence="2">The sequence shown here is derived from an EMBL/GenBank/DDBJ whole genome shotgun (WGS) entry which is preliminary data.</text>
</comment>
<dbReference type="EMBL" id="PNHE01000002">
    <property type="protein sequence ID" value="PMC59059.1"/>
    <property type="molecule type" value="Genomic_DNA"/>
</dbReference>
<sequence length="113" mass="13092">MKLLIKGMSLLLTVTLFSGCQHNVSSNHVEKQESFEESIVLPTNEEVIEAVISYRKEHQQAIDSAEYVYQVTYDETHKRYFIEVGENHTDQMIVVAHYQYNPITGQVLEENEN</sequence>
<dbReference type="STRING" id="84521.SAMN04487994_100318"/>
<proteinExistence type="predicted"/>